<dbReference type="PANTHER" id="PTHR30160">
    <property type="entry name" value="TETRAACYLDISACCHARIDE 4'-KINASE-RELATED"/>
    <property type="match status" value="1"/>
</dbReference>
<dbReference type="Pfam" id="PF01075">
    <property type="entry name" value="Glyco_transf_9"/>
    <property type="match status" value="1"/>
</dbReference>
<evidence type="ECO:0000256" key="1">
    <source>
        <dbReference type="ARBA" id="ARBA00022676"/>
    </source>
</evidence>
<dbReference type="PANTHER" id="PTHR30160:SF15">
    <property type="entry name" value="GLYCOSYLTRANSFERASE HI_0523-RELATED"/>
    <property type="match status" value="1"/>
</dbReference>
<dbReference type="Proteomes" id="UP000284676">
    <property type="component" value="Unassembled WGS sequence"/>
</dbReference>
<dbReference type="InterPro" id="IPR051199">
    <property type="entry name" value="LPS_LOS_Heptosyltrfase"/>
</dbReference>
<protein>
    <submittedName>
        <fullName evidence="3">Lipopolysaccharide heptosyltransferase family protein</fullName>
    </submittedName>
</protein>
<dbReference type="AlphaFoldDB" id="A0A414PZU3"/>
<name>A0A414PZU3_FUSMR</name>
<dbReference type="InterPro" id="IPR002201">
    <property type="entry name" value="Glyco_trans_9"/>
</dbReference>
<reference evidence="3 4" key="1">
    <citation type="submission" date="2018-08" db="EMBL/GenBank/DDBJ databases">
        <title>A genome reference for cultivated species of the human gut microbiota.</title>
        <authorList>
            <person name="Zou Y."/>
            <person name="Xue W."/>
            <person name="Luo G."/>
        </authorList>
    </citation>
    <scope>NUCLEOTIDE SEQUENCE [LARGE SCALE GENOMIC DNA]</scope>
    <source>
        <strain evidence="3 4">AM25-1</strain>
    </source>
</reference>
<sequence length="367" mass="42822">MIRKINRVFQNFLRNQKVKIARLLWDKKEKVKIIKEDLIEKNGIDSIIIMRDDGKIGDMVVSSFIYRELKKQYPNIKIGVVTRKGATDIIKDNHYVDKIYEYKKDSSYLKNLANEIAKEKYDLLIDTSTILREKQIMFINKCGCKINLGVDKEGWQLFDISVPEEKNSHITKRFINILEVLGIKEIQSNYDIQISDEAIKSVKGKILEEEGIVNPNEKKRVILNPYTASKHRNFNRKNIEKIIEILLKYRENELYLLGHGENKKEILEIKEKIKDKRVHYIELAGIQEVIALIKNCEMIISPDTSIVHIGVGLDKKVIAIYREDVIGNNGVLWGPNSDKAIQIFSKENKDDDINNFDMRELEKELKY</sequence>
<dbReference type="GO" id="GO:0005829">
    <property type="term" value="C:cytosol"/>
    <property type="evidence" value="ECO:0007669"/>
    <property type="project" value="TreeGrafter"/>
</dbReference>
<dbReference type="SUPFAM" id="SSF53756">
    <property type="entry name" value="UDP-Glycosyltransferase/glycogen phosphorylase"/>
    <property type="match status" value="1"/>
</dbReference>
<dbReference type="CDD" id="cd03789">
    <property type="entry name" value="GT9_LPS_heptosyltransferase"/>
    <property type="match status" value="1"/>
</dbReference>
<evidence type="ECO:0000256" key="2">
    <source>
        <dbReference type="ARBA" id="ARBA00022679"/>
    </source>
</evidence>
<accession>A0A414PZU3</accession>
<dbReference type="EMBL" id="QRHL01000003">
    <property type="protein sequence ID" value="RHF73892.1"/>
    <property type="molecule type" value="Genomic_DNA"/>
</dbReference>
<proteinExistence type="predicted"/>
<dbReference type="Gene3D" id="3.40.50.2000">
    <property type="entry name" value="Glycogen Phosphorylase B"/>
    <property type="match status" value="2"/>
</dbReference>
<evidence type="ECO:0000313" key="4">
    <source>
        <dbReference type="Proteomes" id="UP000284676"/>
    </source>
</evidence>
<comment type="caution">
    <text evidence="3">The sequence shown here is derived from an EMBL/GenBank/DDBJ whole genome shotgun (WGS) entry which is preliminary data.</text>
</comment>
<dbReference type="RefSeq" id="WP_118234115.1">
    <property type="nucleotide sequence ID" value="NZ_JAQEHD010000003.1"/>
</dbReference>
<keyword evidence="2 3" id="KW-0808">Transferase</keyword>
<dbReference type="GO" id="GO:0009244">
    <property type="term" value="P:lipopolysaccharide core region biosynthetic process"/>
    <property type="evidence" value="ECO:0007669"/>
    <property type="project" value="TreeGrafter"/>
</dbReference>
<keyword evidence="1" id="KW-0328">Glycosyltransferase</keyword>
<organism evidence="3 4">
    <name type="scientific">Fusobacterium mortiferum</name>
    <dbReference type="NCBI Taxonomy" id="850"/>
    <lineage>
        <taxon>Bacteria</taxon>
        <taxon>Fusobacteriati</taxon>
        <taxon>Fusobacteriota</taxon>
        <taxon>Fusobacteriia</taxon>
        <taxon>Fusobacteriales</taxon>
        <taxon>Fusobacteriaceae</taxon>
        <taxon>Fusobacterium</taxon>
    </lineage>
</organism>
<gene>
    <name evidence="3" type="ORF">DW663_03655</name>
</gene>
<dbReference type="GO" id="GO:0008713">
    <property type="term" value="F:ADP-heptose-lipopolysaccharide heptosyltransferase activity"/>
    <property type="evidence" value="ECO:0007669"/>
    <property type="project" value="TreeGrafter"/>
</dbReference>
<evidence type="ECO:0000313" key="3">
    <source>
        <dbReference type="EMBL" id="RHF73892.1"/>
    </source>
</evidence>